<keyword evidence="12" id="KW-1185">Reference proteome</keyword>
<dbReference type="GO" id="GO:0019031">
    <property type="term" value="C:viral envelope"/>
    <property type="evidence" value="ECO:0007669"/>
    <property type="project" value="UniProtKB-KW"/>
</dbReference>
<evidence type="ECO:0000256" key="2">
    <source>
        <dbReference type="ARBA" id="ARBA00008534"/>
    </source>
</evidence>
<dbReference type="EMBL" id="KP763670">
    <property type="protein sequence ID" value="AKN81024.1"/>
    <property type="molecule type" value="Genomic_DNA"/>
</dbReference>
<dbReference type="Pfam" id="PF04639">
    <property type="entry name" value="Baculo_E56"/>
    <property type="match status" value="1"/>
</dbReference>
<proteinExistence type="inferred from homology"/>
<feature type="transmembrane region" description="Helical" evidence="10">
    <location>
        <begin position="321"/>
        <end position="342"/>
    </location>
</feature>
<evidence type="ECO:0000256" key="7">
    <source>
        <dbReference type="ARBA" id="ARBA00022989"/>
    </source>
</evidence>
<accession>A0A126FC96</accession>
<evidence type="ECO:0000256" key="10">
    <source>
        <dbReference type="SAM" id="Phobius"/>
    </source>
</evidence>
<comment type="similarity">
    <text evidence="2">Belongs to the baculoviridae E56 family.</text>
</comment>
<sequence length="375" mass="41010">MSFFSNLRRVNKVYPNNAQFISDNVQLITSTPAGFTNVLSAPTVRQIGTNRFVPGYNLSNNQFISTADINRITRNNDVSSIRNVFRGISDPQVNSLGQLRRMDNVPDFTYHGKQMRTDAIKQNYPSTNTRTPDGVDQALRQNPRLNNYMQGLKAGGIGILLGTGGYFIFSAATLVQDIINALNNTGGSYWVRGKNGGEQADVCLLLDRTCMPDPNMNESAVAICSMDPIFPNNNSEQLRNMCQGFNYELEQTVCRASDPNADPDSLQYVDISDLPTGQTIMCIEPYSLADLVGDLGLDWLLGDEGLIDKSSNSSDSLSNKLMPIILLIGGILFLGLIFYFIYRYLIKNNITATGGQLSAAAAGGPTNIIIKPSSS</sequence>
<reference evidence="11 12" key="1">
    <citation type="submission" date="2015-02" db="EMBL/GenBank/DDBJ databases">
        <title>Complete genome of a baculovirus isolated from a medical interest larvae: lLonomia obliqua (Lepidoptera: Saturniidae).</title>
        <authorList>
            <person name="Clara A.-S.W."/>
            <person name="Daniel A.-A.M.P."/>
            <person name="Miguel A.S."/>
            <person name="Jhon F.E.A."/>
            <person name="Fabricio M.S."/>
            <person name="Jose W.L.C."/>
            <person name="Bergmann R.M."/>
            <person name="Fernando M.L."/>
        </authorList>
    </citation>
    <scope>NUCLEOTIDE SEQUENCE [LARGE SCALE GENOMIC DNA]</scope>
    <source>
        <strain evidence="11">SP/2000</strain>
    </source>
</reference>
<evidence type="ECO:0000256" key="3">
    <source>
        <dbReference type="ARBA" id="ARBA00022692"/>
    </source>
</evidence>
<evidence type="ECO:0000256" key="4">
    <source>
        <dbReference type="ARBA" id="ARBA00022844"/>
    </source>
</evidence>
<keyword evidence="4" id="KW-0946">Virion</keyword>
<keyword evidence="6" id="KW-0426">Late protein</keyword>
<keyword evidence="3 10" id="KW-0812">Transmembrane</keyword>
<dbReference type="KEGG" id="vg:40526652"/>
<protein>
    <submittedName>
        <fullName evidence="11">ODV-E56</fullName>
    </submittedName>
</protein>
<evidence type="ECO:0000313" key="12">
    <source>
        <dbReference type="Proteomes" id="UP000297030"/>
    </source>
</evidence>
<keyword evidence="9" id="KW-0325">Glycoprotein</keyword>
<dbReference type="InterPro" id="IPR006733">
    <property type="entry name" value="Baculo_ODV-E56"/>
</dbReference>
<evidence type="ECO:0000256" key="9">
    <source>
        <dbReference type="ARBA" id="ARBA00023180"/>
    </source>
</evidence>
<dbReference type="RefSeq" id="YP_009666382.1">
    <property type="nucleotide sequence ID" value="NC_043520.1"/>
</dbReference>
<keyword evidence="8 10" id="KW-0472">Membrane</keyword>
<dbReference type="Proteomes" id="UP000297030">
    <property type="component" value="Segment"/>
</dbReference>
<keyword evidence="5" id="KW-0261">Viral envelope protein</keyword>
<evidence type="ECO:0000256" key="5">
    <source>
        <dbReference type="ARBA" id="ARBA00022879"/>
    </source>
</evidence>
<dbReference type="GO" id="GO:0055036">
    <property type="term" value="C:virion membrane"/>
    <property type="evidence" value="ECO:0007669"/>
    <property type="project" value="UniProtKB-SubCell"/>
</dbReference>
<evidence type="ECO:0000256" key="8">
    <source>
        <dbReference type="ARBA" id="ARBA00023136"/>
    </source>
</evidence>
<name>A0A126FC96_9ABAC</name>
<evidence type="ECO:0000256" key="1">
    <source>
        <dbReference type="ARBA" id="ARBA00004182"/>
    </source>
</evidence>
<gene>
    <name evidence="11" type="primary">odv-e56 (pif-5)</name>
</gene>
<organism evidence="11 12">
    <name type="scientific">Lonomia obliqua multiple nucleopolyhedrovirus</name>
    <dbReference type="NCBI Taxonomy" id="134394"/>
    <lineage>
        <taxon>Viruses</taxon>
        <taxon>Viruses incertae sedis</taxon>
        <taxon>Naldaviricetes</taxon>
        <taxon>Lefavirales</taxon>
        <taxon>Baculoviridae</taxon>
        <taxon>Alphabaculovirus</taxon>
        <taxon>Alphabaculovirus lonobliquae</taxon>
        <taxon>Lonomia obliqua nucleopolyhedrovirus</taxon>
    </lineage>
</organism>
<keyword evidence="7 10" id="KW-1133">Transmembrane helix</keyword>
<comment type="subcellular location">
    <subcellularLocation>
        <location evidence="1">Virion membrane</location>
    </subcellularLocation>
</comment>
<evidence type="ECO:0000313" key="11">
    <source>
        <dbReference type="EMBL" id="AKN81024.1"/>
    </source>
</evidence>
<evidence type="ECO:0000256" key="6">
    <source>
        <dbReference type="ARBA" id="ARBA00022921"/>
    </source>
</evidence>
<dbReference type="GeneID" id="40526652"/>